<evidence type="ECO:0000313" key="2">
    <source>
        <dbReference type="Proteomes" id="UP000611640"/>
    </source>
</evidence>
<evidence type="ECO:0000313" key="1">
    <source>
        <dbReference type="EMBL" id="BCJ39297.1"/>
    </source>
</evidence>
<sequence length="80" mass="8821">MATAMTGVIPRRGDVVHILRGASVRFADAEVRRFRVWASAPAAPSGWCRLTGWDLDADPQDLVTHHLLVAGLVFRPGDQW</sequence>
<accession>A0A7R7DWQ7</accession>
<proteinExistence type="predicted"/>
<organism evidence="1 2">
    <name type="scientific">Actinocatenispora thailandica</name>
    <dbReference type="NCBI Taxonomy" id="227318"/>
    <lineage>
        <taxon>Bacteria</taxon>
        <taxon>Bacillati</taxon>
        <taxon>Actinomycetota</taxon>
        <taxon>Actinomycetes</taxon>
        <taxon>Micromonosporales</taxon>
        <taxon>Micromonosporaceae</taxon>
        <taxon>Actinocatenispora</taxon>
    </lineage>
</organism>
<protein>
    <submittedName>
        <fullName evidence="1">Uncharacterized protein</fullName>
    </submittedName>
</protein>
<dbReference type="EMBL" id="AP023355">
    <property type="protein sequence ID" value="BCJ39297.1"/>
    <property type="molecule type" value="Genomic_DNA"/>
</dbReference>
<name>A0A7R7DWQ7_9ACTN</name>
<gene>
    <name evidence="1" type="ORF">Athai_68000</name>
</gene>
<dbReference type="Proteomes" id="UP000611640">
    <property type="component" value="Chromosome"/>
</dbReference>
<reference evidence="1 2" key="1">
    <citation type="submission" date="2020-08" db="EMBL/GenBank/DDBJ databases">
        <title>Whole genome shotgun sequence of Actinocatenispora thailandica NBRC 105041.</title>
        <authorList>
            <person name="Komaki H."/>
            <person name="Tamura T."/>
        </authorList>
    </citation>
    <scope>NUCLEOTIDE SEQUENCE [LARGE SCALE GENOMIC DNA]</scope>
    <source>
        <strain evidence="1 2">NBRC 105041</strain>
    </source>
</reference>
<keyword evidence="2" id="KW-1185">Reference proteome</keyword>
<dbReference type="KEGG" id="atl:Athai_68000"/>
<dbReference type="AlphaFoldDB" id="A0A7R7DWQ7"/>